<dbReference type="STRING" id="1385512.N784_16285"/>
<proteinExistence type="predicted"/>
<evidence type="ECO:0000313" key="2">
    <source>
        <dbReference type="EMBL" id="KGX87245.1"/>
    </source>
</evidence>
<dbReference type="RefSeq" id="WP_052127180.1">
    <property type="nucleotide sequence ID" value="NZ_AVPG01000008.1"/>
</dbReference>
<organism evidence="2 3">
    <name type="scientific">Pontibacillus litoralis JSM 072002</name>
    <dbReference type="NCBI Taxonomy" id="1385512"/>
    <lineage>
        <taxon>Bacteria</taxon>
        <taxon>Bacillati</taxon>
        <taxon>Bacillota</taxon>
        <taxon>Bacilli</taxon>
        <taxon>Bacillales</taxon>
        <taxon>Bacillaceae</taxon>
        <taxon>Pontibacillus</taxon>
    </lineage>
</organism>
<dbReference type="InterPro" id="IPR013653">
    <property type="entry name" value="GCN5-like_dom"/>
</dbReference>
<protein>
    <recommendedName>
        <fullName evidence="1">N-acetyltransferase domain-containing protein</fullName>
    </recommendedName>
</protein>
<name>A0A0A5G810_9BACI</name>
<dbReference type="eggNOG" id="COG3393">
    <property type="taxonomic scope" value="Bacteria"/>
</dbReference>
<dbReference type="PROSITE" id="PS51186">
    <property type="entry name" value="GNAT"/>
    <property type="match status" value="1"/>
</dbReference>
<feature type="domain" description="N-acetyltransferase" evidence="1">
    <location>
        <begin position="146"/>
        <end position="283"/>
    </location>
</feature>
<dbReference type="Proteomes" id="UP000030401">
    <property type="component" value="Unassembled WGS sequence"/>
</dbReference>
<comment type="caution">
    <text evidence="2">The sequence shown here is derived from an EMBL/GenBank/DDBJ whole genome shotgun (WGS) entry which is preliminary data.</text>
</comment>
<evidence type="ECO:0000313" key="3">
    <source>
        <dbReference type="Proteomes" id="UP000030401"/>
    </source>
</evidence>
<dbReference type="AlphaFoldDB" id="A0A0A5G810"/>
<reference evidence="2 3" key="1">
    <citation type="submission" date="2013-08" db="EMBL/GenBank/DDBJ databases">
        <authorList>
            <person name="Huang J."/>
            <person name="Wang G."/>
        </authorList>
    </citation>
    <scope>NUCLEOTIDE SEQUENCE [LARGE SCALE GENOMIC DNA]</scope>
    <source>
        <strain evidence="2 3">JSM 072002</strain>
    </source>
</reference>
<dbReference type="EMBL" id="AVPG01000008">
    <property type="protein sequence ID" value="KGX87245.1"/>
    <property type="molecule type" value="Genomic_DNA"/>
</dbReference>
<accession>A0A0A5G810</accession>
<dbReference type="Pfam" id="PF08445">
    <property type="entry name" value="FR47"/>
    <property type="match status" value="1"/>
</dbReference>
<dbReference type="GO" id="GO:0016747">
    <property type="term" value="F:acyltransferase activity, transferring groups other than amino-acyl groups"/>
    <property type="evidence" value="ECO:0007669"/>
    <property type="project" value="InterPro"/>
</dbReference>
<gene>
    <name evidence="2" type="ORF">N784_16285</name>
</gene>
<keyword evidence="3" id="KW-1185">Reference proteome</keyword>
<dbReference type="InterPro" id="IPR000182">
    <property type="entry name" value="GNAT_dom"/>
</dbReference>
<dbReference type="Gene3D" id="3.40.630.30">
    <property type="match status" value="1"/>
</dbReference>
<sequence length="283" mass="31932">MIMTCTSAEELERCVQGFLLEKEAVHNLPLGIMNRLKNEEQVVNQQEEPFFGYIHEHGQIRAVIMRTPPHMWIVATNEPLPPHNVEEMVCFWRDHHYDVPGLIGTPDTIYALANAWNRVTGHAYSIQMNQKVYQLDEVILPSKRDGQLVKAAEEDQLIAKRWIYLFGQEAGIDTSEEDAEKSSVRHIKNGALHLWIVDGEPVSMAIQARSTLNGVTINGVYTPDAHKRKGYATSAVAALSQQLLDRGFQFCSLYTDASNATSNSIYQKIGYYEVGDSLVIQFP</sequence>
<dbReference type="InterPro" id="IPR016181">
    <property type="entry name" value="Acyl_CoA_acyltransferase"/>
</dbReference>
<dbReference type="SUPFAM" id="SSF55729">
    <property type="entry name" value="Acyl-CoA N-acyltransferases (Nat)"/>
    <property type="match status" value="1"/>
</dbReference>
<evidence type="ECO:0000259" key="1">
    <source>
        <dbReference type="PROSITE" id="PS51186"/>
    </source>
</evidence>